<comment type="similarity">
    <text evidence="1">Belongs to the NADH dehydrogenase family.</text>
</comment>
<evidence type="ECO:0000313" key="12">
    <source>
        <dbReference type="EMBL" id="SHK44032.1"/>
    </source>
</evidence>
<evidence type="ECO:0000259" key="10">
    <source>
        <dbReference type="Pfam" id="PF07992"/>
    </source>
</evidence>
<name>A0A1M6SGZ8_9FLAO</name>
<evidence type="ECO:0000256" key="2">
    <source>
        <dbReference type="ARBA" id="ARBA00012637"/>
    </source>
</evidence>
<dbReference type="InterPro" id="IPR023753">
    <property type="entry name" value="FAD/NAD-binding_dom"/>
</dbReference>
<evidence type="ECO:0000256" key="5">
    <source>
        <dbReference type="ARBA" id="ARBA00022946"/>
    </source>
</evidence>
<keyword evidence="9" id="KW-1133">Transmembrane helix</keyword>
<evidence type="ECO:0000256" key="9">
    <source>
        <dbReference type="SAM" id="Phobius"/>
    </source>
</evidence>
<keyword evidence="13" id="KW-1185">Reference proteome</keyword>
<organism evidence="12 13">
    <name type="scientific">Maribacter aquivivus</name>
    <dbReference type="NCBI Taxonomy" id="228958"/>
    <lineage>
        <taxon>Bacteria</taxon>
        <taxon>Pseudomonadati</taxon>
        <taxon>Bacteroidota</taxon>
        <taxon>Flavobacteriia</taxon>
        <taxon>Flavobacteriales</taxon>
        <taxon>Flavobacteriaceae</taxon>
        <taxon>Maribacter</taxon>
    </lineage>
</organism>
<dbReference type="Pfam" id="PF07992">
    <property type="entry name" value="Pyr_redox_2"/>
    <property type="match status" value="1"/>
</dbReference>
<accession>A0A1M6SGZ8</accession>
<dbReference type="PRINTS" id="PR00411">
    <property type="entry name" value="PNDRDTASEI"/>
</dbReference>
<sequence>MNIPLSSYPRIVIIGGGFGGVSLAKKLSKQEVQVVLIDKNNYHTFQPLLYQVSTGGLEPDSIAYPLRKVLIGYDNFYFRLAEVERIDIAGKKLNTNIGDLSYDYLVVATGSETNFFGNEEIEKNAMSMKSIPQSLNLRSLILENFEQALLTDDYHERDALMNFVIVGGGPTGVELSGALAEIKKGILPKDYPDLDTRRAQINIVQGGDCLLPGFSAQASKKAEDFLEKLGVQVWKGVRVTGYNGKTVTTKTDLKFDAATVVWAAGVKGAGIKGLDAEGVIAGGNRINVNEFNQVIGHPDIFAIGDIACMATEDNPRGHPMVAQPAIQQGKLLGKNLVNLLENKPMKPFVYFDKGSMATIGRNKAVCDIKKFRFQGIFAWFVWMFVHLFFLIGFRNRMVVFINWVYNYIRFDREARLIIRPFKRDYSQFKD</sequence>
<evidence type="ECO:0000256" key="4">
    <source>
        <dbReference type="ARBA" id="ARBA00022827"/>
    </source>
</evidence>
<dbReference type="EMBL" id="FQZX01000002">
    <property type="protein sequence ID" value="SHK44032.1"/>
    <property type="molecule type" value="Genomic_DNA"/>
</dbReference>
<protein>
    <recommendedName>
        <fullName evidence="2">NADH:ubiquinone reductase (non-electrogenic)</fullName>
        <ecNumber evidence="2">1.6.5.9</ecNumber>
    </recommendedName>
</protein>
<evidence type="ECO:0000256" key="8">
    <source>
        <dbReference type="ARBA" id="ARBA00047599"/>
    </source>
</evidence>
<dbReference type="AlphaFoldDB" id="A0A1M6SGZ8"/>
<dbReference type="STRING" id="228958.SAMN04488007_3096"/>
<dbReference type="InterPro" id="IPR036188">
    <property type="entry name" value="FAD/NAD-bd_sf"/>
</dbReference>
<keyword evidence="4" id="KW-0274">FAD</keyword>
<dbReference type="SUPFAM" id="SSF51905">
    <property type="entry name" value="FAD/NAD(P)-binding domain"/>
    <property type="match status" value="1"/>
</dbReference>
<feature type="transmembrane region" description="Helical" evidence="9">
    <location>
        <begin position="376"/>
        <end position="393"/>
    </location>
</feature>
<dbReference type="PRINTS" id="PR00368">
    <property type="entry name" value="FADPNR"/>
</dbReference>
<dbReference type="Pfam" id="PF22366">
    <property type="entry name" value="NDH2_C"/>
    <property type="match status" value="1"/>
</dbReference>
<dbReference type="PANTHER" id="PTHR43706:SF47">
    <property type="entry name" value="EXTERNAL NADH-UBIQUINONE OXIDOREDUCTASE 1, MITOCHONDRIAL-RELATED"/>
    <property type="match status" value="1"/>
</dbReference>
<dbReference type="Gene3D" id="3.50.50.100">
    <property type="match status" value="1"/>
</dbReference>
<dbReference type="GO" id="GO:0050136">
    <property type="term" value="F:NADH dehydrogenase (quinone) (non-electrogenic) activity"/>
    <property type="evidence" value="ECO:0007669"/>
    <property type="project" value="UniProtKB-EC"/>
</dbReference>
<gene>
    <name evidence="12" type="ORF">SAMN04488007_3096</name>
</gene>
<evidence type="ECO:0000256" key="1">
    <source>
        <dbReference type="ARBA" id="ARBA00005272"/>
    </source>
</evidence>
<evidence type="ECO:0000256" key="3">
    <source>
        <dbReference type="ARBA" id="ARBA00022630"/>
    </source>
</evidence>
<dbReference type="InterPro" id="IPR054585">
    <property type="entry name" value="NDH2-like_C"/>
</dbReference>
<dbReference type="RefSeq" id="WP_073245695.1">
    <property type="nucleotide sequence ID" value="NZ_FQZX01000002.1"/>
</dbReference>
<keyword evidence="6" id="KW-0560">Oxidoreductase</keyword>
<dbReference type="Proteomes" id="UP000184314">
    <property type="component" value="Unassembled WGS sequence"/>
</dbReference>
<keyword evidence="9" id="KW-0812">Transmembrane</keyword>
<reference evidence="13" key="1">
    <citation type="submission" date="2016-11" db="EMBL/GenBank/DDBJ databases">
        <authorList>
            <person name="Varghese N."/>
            <person name="Submissions S."/>
        </authorList>
    </citation>
    <scope>NUCLEOTIDE SEQUENCE [LARGE SCALE GENOMIC DNA]</scope>
    <source>
        <strain evidence="13">DSM 16478</strain>
    </source>
</reference>
<evidence type="ECO:0000313" key="13">
    <source>
        <dbReference type="Proteomes" id="UP000184314"/>
    </source>
</evidence>
<feature type="domain" description="FAD/NAD(P)-binding" evidence="10">
    <location>
        <begin position="10"/>
        <end position="329"/>
    </location>
</feature>
<dbReference type="OrthoDB" id="9781621at2"/>
<keyword evidence="7" id="KW-0520">NAD</keyword>
<proteinExistence type="inferred from homology"/>
<dbReference type="PANTHER" id="PTHR43706">
    <property type="entry name" value="NADH DEHYDROGENASE"/>
    <property type="match status" value="1"/>
</dbReference>
<keyword evidence="5" id="KW-0809">Transit peptide</keyword>
<dbReference type="InterPro" id="IPR045024">
    <property type="entry name" value="NDH-2"/>
</dbReference>
<evidence type="ECO:0000259" key="11">
    <source>
        <dbReference type="Pfam" id="PF22366"/>
    </source>
</evidence>
<evidence type="ECO:0000256" key="6">
    <source>
        <dbReference type="ARBA" id="ARBA00023002"/>
    </source>
</evidence>
<keyword evidence="9" id="KW-0472">Membrane</keyword>
<evidence type="ECO:0000256" key="7">
    <source>
        <dbReference type="ARBA" id="ARBA00023027"/>
    </source>
</evidence>
<dbReference type="EC" id="1.6.5.9" evidence="2"/>
<keyword evidence="3" id="KW-0285">Flavoprotein</keyword>
<comment type="catalytic activity">
    <reaction evidence="8">
        <text>a quinone + NADH + H(+) = a quinol + NAD(+)</text>
        <dbReference type="Rhea" id="RHEA:46160"/>
        <dbReference type="ChEBI" id="CHEBI:15378"/>
        <dbReference type="ChEBI" id="CHEBI:24646"/>
        <dbReference type="ChEBI" id="CHEBI:57540"/>
        <dbReference type="ChEBI" id="CHEBI:57945"/>
        <dbReference type="ChEBI" id="CHEBI:132124"/>
        <dbReference type="EC" id="1.6.5.9"/>
    </reaction>
</comment>
<feature type="domain" description="External alternative NADH-ubiquinone oxidoreductase-like C-terminal" evidence="11">
    <location>
        <begin position="353"/>
        <end position="408"/>
    </location>
</feature>